<dbReference type="AlphaFoldDB" id="A0A511D1X2"/>
<evidence type="ECO:0000313" key="11">
    <source>
        <dbReference type="EMBL" id="GEL18781.1"/>
    </source>
</evidence>
<dbReference type="InterPro" id="IPR027417">
    <property type="entry name" value="P-loop_NTPase"/>
</dbReference>
<evidence type="ECO:0000256" key="6">
    <source>
        <dbReference type="ARBA" id="ARBA00022967"/>
    </source>
</evidence>
<dbReference type="GO" id="GO:1900753">
    <property type="term" value="P:doxorubicin transport"/>
    <property type="evidence" value="ECO:0007669"/>
    <property type="project" value="InterPro"/>
</dbReference>
<keyword evidence="3" id="KW-1003">Cell membrane</keyword>
<keyword evidence="12" id="KW-1185">Reference proteome</keyword>
<comment type="subcellular location">
    <subcellularLocation>
        <location evidence="1">Cell membrane</location>
        <topology evidence="1">Peripheral membrane protein</topology>
        <orientation evidence="1">Cytoplasmic side</orientation>
    </subcellularLocation>
</comment>
<keyword evidence="2" id="KW-0813">Transport</keyword>
<evidence type="ECO:0000256" key="1">
    <source>
        <dbReference type="ARBA" id="ARBA00004413"/>
    </source>
</evidence>
<evidence type="ECO:0000259" key="10">
    <source>
        <dbReference type="PROSITE" id="PS50893"/>
    </source>
</evidence>
<reference evidence="11 12" key="1">
    <citation type="submission" date="2019-07" db="EMBL/GenBank/DDBJ databases">
        <title>Whole genome shotgun sequence of Pseudonocardia asaccharolytica NBRC 16224.</title>
        <authorList>
            <person name="Hosoyama A."/>
            <person name="Uohara A."/>
            <person name="Ohji S."/>
            <person name="Ichikawa N."/>
        </authorList>
    </citation>
    <scope>NUCLEOTIDE SEQUENCE [LARGE SCALE GENOMIC DNA]</scope>
    <source>
        <strain evidence="11 12">NBRC 16224</strain>
    </source>
</reference>
<keyword evidence="4" id="KW-0547">Nucleotide-binding</keyword>
<dbReference type="Proteomes" id="UP000321328">
    <property type="component" value="Unassembled WGS sequence"/>
</dbReference>
<dbReference type="PANTHER" id="PTHR42711:SF19">
    <property type="entry name" value="DOXORUBICIN RESISTANCE ATP-BINDING PROTEIN DRRA"/>
    <property type="match status" value="1"/>
</dbReference>
<dbReference type="NCBIfam" id="TIGR01188">
    <property type="entry name" value="drrA"/>
    <property type="match status" value="1"/>
</dbReference>
<dbReference type="PROSITE" id="PS00211">
    <property type="entry name" value="ABC_TRANSPORTER_1"/>
    <property type="match status" value="1"/>
</dbReference>
<feature type="domain" description="ABC transporter" evidence="10">
    <location>
        <begin position="5"/>
        <end position="235"/>
    </location>
</feature>
<dbReference type="GO" id="GO:0005524">
    <property type="term" value="F:ATP binding"/>
    <property type="evidence" value="ECO:0007669"/>
    <property type="project" value="UniProtKB-KW"/>
</dbReference>
<dbReference type="GO" id="GO:0046677">
    <property type="term" value="P:response to antibiotic"/>
    <property type="evidence" value="ECO:0007669"/>
    <property type="project" value="UniProtKB-KW"/>
</dbReference>
<sequence length="322" mass="34004">MNSVIDVEGLVKTFGSTTALAGVDLTARRGAVLGLLGPNGSGKTTTVRVLATLLRPDGGRAHVLGHDVVAEPAAVRSRIGLTGQYAAVDEALSGTDNLMLIARLLDLPRRTARRRSAELIEQFGLTEAASRRVRTYSGGMRRRLDLAASLIGRPEVLFLDEPTTGLDPRHRNEVWEQVRTLAGEGVTVLLTTQYLEEADQLADDLVVLDRGRVIAAGTPATLKTEIGGQRLHVRPLHRADLAAVTALVAELTPDAPIVDATGGLTAPAVEPGLLHRVGARLDEAGLTVAELGLRLPSLDDVFLTLTGHSAEDAEATTEEAAA</sequence>
<dbReference type="PANTHER" id="PTHR42711">
    <property type="entry name" value="ABC TRANSPORTER ATP-BINDING PROTEIN"/>
    <property type="match status" value="1"/>
</dbReference>
<evidence type="ECO:0000313" key="12">
    <source>
        <dbReference type="Proteomes" id="UP000321328"/>
    </source>
</evidence>
<dbReference type="GO" id="GO:0005886">
    <property type="term" value="C:plasma membrane"/>
    <property type="evidence" value="ECO:0007669"/>
    <property type="project" value="UniProtKB-SubCell"/>
</dbReference>
<dbReference type="FunFam" id="3.40.50.300:FF:000589">
    <property type="entry name" value="ABC transporter, ATP-binding subunit"/>
    <property type="match status" value="1"/>
</dbReference>
<dbReference type="Pfam" id="PF00005">
    <property type="entry name" value="ABC_tran"/>
    <property type="match status" value="1"/>
</dbReference>
<dbReference type="InterPro" id="IPR003593">
    <property type="entry name" value="AAA+_ATPase"/>
</dbReference>
<evidence type="ECO:0000256" key="8">
    <source>
        <dbReference type="ARBA" id="ARBA00023251"/>
    </source>
</evidence>
<organism evidence="11 12">
    <name type="scientific">Pseudonocardia asaccharolytica DSM 44247 = NBRC 16224</name>
    <dbReference type="NCBI Taxonomy" id="1123024"/>
    <lineage>
        <taxon>Bacteria</taxon>
        <taxon>Bacillati</taxon>
        <taxon>Actinomycetota</taxon>
        <taxon>Actinomycetes</taxon>
        <taxon>Pseudonocardiales</taxon>
        <taxon>Pseudonocardiaceae</taxon>
        <taxon>Pseudonocardia</taxon>
    </lineage>
</organism>
<dbReference type="Gene3D" id="3.40.50.300">
    <property type="entry name" value="P-loop containing nucleotide triphosphate hydrolases"/>
    <property type="match status" value="1"/>
</dbReference>
<keyword evidence="8" id="KW-0046">Antibiotic resistance</keyword>
<dbReference type="GO" id="GO:0016887">
    <property type="term" value="F:ATP hydrolysis activity"/>
    <property type="evidence" value="ECO:0007669"/>
    <property type="project" value="InterPro"/>
</dbReference>
<gene>
    <name evidence="11" type="ORF">PA7_26180</name>
</gene>
<keyword evidence="6" id="KW-1278">Translocase</keyword>
<dbReference type="STRING" id="1123024.GCA_000423625_03639"/>
<dbReference type="GO" id="GO:0043215">
    <property type="term" value="P:daunorubicin transport"/>
    <property type="evidence" value="ECO:0007669"/>
    <property type="project" value="InterPro"/>
</dbReference>
<evidence type="ECO:0000256" key="2">
    <source>
        <dbReference type="ARBA" id="ARBA00022448"/>
    </source>
</evidence>
<evidence type="ECO:0000256" key="9">
    <source>
        <dbReference type="ARBA" id="ARBA00049985"/>
    </source>
</evidence>
<name>A0A511D1X2_9PSEU</name>
<dbReference type="InterPro" id="IPR003439">
    <property type="entry name" value="ABC_transporter-like_ATP-bd"/>
</dbReference>
<dbReference type="InterPro" id="IPR017871">
    <property type="entry name" value="ABC_transporter-like_CS"/>
</dbReference>
<protein>
    <submittedName>
        <fullName evidence="11">Daunorubicin resistance protein DrrA family ABC transporter ATP-binding protein</fullName>
    </submittedName>
</protein>
<evidence type="ECO:0000256" key="3">
    <source>
        <dbReference type="ARBA" id="ARBA00022475"/>
    </source>
</evidence>
<evidence type="ECO:0000256" key="7">
    <source>
        <dbReference type="ARBA" id="ARBA00023136"/>
    </source>
</evidence>
<evidence type="ECO:0000256" key="5">
    <source>
        <dbReference type="ARBA" id="ARBA00022840"/>
    </source>
</evidence>
<keyword evidence="7" id="KW-0472">Membrane</keyword>
<dbReference type="InterPro" id="IPR050763">
    <property type="entry name" value="ABC_transporter_ATP-binding"/>
</dbReference>
<dbReference type="PROSITE" id="PS50893">
    <property type="entry name" value="ABC_TRANSPORTER_2"/>
    <property type="match status" value="1"/>
</dbReference>
<dbReference type="SMART" id="SM00382">
    <property type="entry name" value="AAA"/>
    <property type="match status" value="1"/>
</dbReference>
<dbReference type="OrthoDB" id="9804819at2"/>
<comment type="similarity">
    <text evidence="9">Belongs to the ABC transporter superfamily. Drug exporter-1 (DrugE1) (TC 3.A.1.105) family.</text>
</comment>
<proteinExistence type="inferred from homology"/>
<dbReference type="RefSeq" id="WP_028931070.1">
    <property type="nucleotide sequence ID" value="NZ_AUII01000020.1"/>
</dbReference>
<evidence type="ECO:0000256" key="4">
    <source>
        <dbReference type="ARBA" id="ARBA00022741"/>
    </source>
</evidence>
<dbReference type="InterPro" id="IPR005894">
    <property type="entry name" value="DrrA"/>
</dbReference>
<dbReference type="SUPFAM" id="SSF52540">
    <property type="entry name" value="P-loop containing nucleoside triphosphate hydrolases"/>
    <property type="match status" value="1"/>
</dbReference>
<accession>A0A511D1X2</accession>
<dbReference type="EMBL" id="BJVI01000025">
    <property type="protein sequence ID" value="GEL18781.1"/>
    <property type="molecule type" value="Genomic_DNA"/>
</dbReference>
<keyword evidence="5 11" id="KW-0067">ATP-binding</keyword>
<comment type="caution">
    <text evidence="11">The sequence shown here is derived from an EMBL/GenBank/DDBJ whole genome shotgun (WGS) entry which is preliminary data.</text>
</comment>